<reference evidence="3" key="1">
    <citation type="submission" date="2020-07" db="EMBL/GenBank/DDBJ databases">
        <authorList>
            <person name="Partida-Martinez L."/>
            <person name="Huntemann M."/>
            <person name="Clum A."/>
            <person name="Wang J."/>
            <person name="Palaniappan K."/>
            <person name="Ritter S."/>
            <person name="Chen I.-M."/>
            <person name="Stamatis D."/>
            <person name="Reddy T."/>
            <person name="O'Malley R."/>
            <person name="Daum C."/>
            <person name="Shapiro N."/>
            <person name="Ivanova N."/>
            <person name="Kyrpides N."/>
            <person name="Woyke T."/>
        </authorList>
    </citation>
    <scope>NUCLEOTIDE SEQUENCE [LARGE SCALE GENOMIC DNA]</scope>
    <source>
        <strain evidence="3">AT2.8</strain>
    </source>
</reference>
<evidence type="ECO:0008006" key="4">
    <source>
        <dbReference type="Google" id="ProtNLM"/>
    </source>
</evidence>
<keyword evidence="1" id="KW-0472">Membrane</keyword>
<gene>
    <name evidence="2" type="ORF">F4694_002365</name>
</gene>
<keyword evidence="1" id="KW-0812">Transmembrane</keyword>
<name>A0A852T9Z2_9BACI</name>
<feature type="transmembrane region" description="Helical" evidence="1">
    <location>
        <begin position="89"/>
        <end position="108"/>
    </location>
</feature>
<organism evidence="2 3">
    <name type="scientific">Neobacillus niacini</name>
    <dbReference type="NCBI Taxonomy" id="86668"/>
    <lineage>
        <taxon>Bacteria</taxon>
        <taxon>Bacillati</taxon>
        <taxon>Bacillota</taxon>
        <taxon>Bacilli</taxon>
        <taxon>Bacillales</taxon>
        <taxon>Bacillaceae</taxon>
        <taxon>Neobacillus</taxon>
    </lineage>
</organism>
<sequence length="116" mass="13758">MKKQKVVILDNEQQNNHDLDAIHELQDGLSKVDQFPVYTPDLQWFENMVITEKENNRKKLRKELSLFLIIALFILSGIIVSFYQLPFVFLFIQIITPIFIVFYTITSLRKKVKINE</sequence>
<dbReference type="EMBL" id="JACCBX010000004">
    <property type="protein sequence ID" value="NYE05612.1"/>
    <property type="molecule type" value="Genomic_DNA"/>
</dbReference>
<reference evidence="3" key="2">
    <citation type="submission" date="2020-08" db="EMBL/GenBank/DDBJ databases">
        <title>The Agave Microbiome: Exploring the role of microbial communities in plant adaptations to desert environments.</title>
        <authorList>
            <person name="Partida-Martinez L.P."/>
        </authorList>
    </citation>
    <scope>NUCLEOTIDE SEQUENCE [LARGE SCALE GENOMIC DNA]</scope>
    <source>
        <strain evidence="3">AT2.8</strain>
    </source>
</reference>
<dbReference type="Proteomes" id="UP000548423">
    <property type="component" value="Unassembled WGS sequence"/>
</dbReference>
<proteinExistence type="predicted"/>
<evidence type="ECO:0000256" key="1">
    <source>
        <dbReference type="SAM" id="Phobius"/>
    </source>
</evidence>
<dbReference type="AlphaFoldDB" id="A0A852T9Z2"/>
<protein>
    <recommendedName>
        <fullName evidence="4">YxlC family protein</fullName>
    </recommendedName>
</protein>
<dbReference type="Pfam" id="PF17280">
    <property type="entry name" value="DUF5345"/>
    <property type="match status" value="1"/>
</dbReference>
<feature type="transmembrane region" description="Helical" evidence="1">
    <location>
        <begin position="64"/>
        <end position="83"/>
    </location>
</feature>
<evidence type="ECO:0000313" key="3">
    <source>
        <dbReference type="Proteomes" id="UP000548423"/>
    </source>
</evidence>
<accession>A0A852T9Z2</accession>
<evidence type="ECO:0000313" key="2">
    <source>
        <dbReference type="EMBL" id="NYE05612.1"/>
    </source>
</evidence>
<dbReference type="InterPro" id="IPR035238">
    <property type="entry name" value="DUF5345"/>
</dbReference>
<keyword evidence="1" id="KW-1133">Transmembrane helix</keyword>
<comment type="caution">
    <text evidence="2">The sequence shown here is derived from an EMBL/GenBank/DDBJ whole genome shotgun (WGS) entry which is preliminary data.</text>
</comment>